<gene>
    <name evidence="1" type="ORF">EKG83_26970</name>
</gene>
<keyword evidence="2" id="KW-1185">Reference proteome</keyword>
<dbReference type="AlphaFoldDB" id="A0A5Q0H3U7"/>
<protein>
    <submittedName>
        <fullName evidence="1">Uncharacterized protein</fullName>
    </submittedName>
</protein>
<reference evidence="2" key="1">
    <citation type="journal article" date="2021" name="Curr. Microbiol.">
        <title>Complete genome of nocamycin-producing strain Saccharothrix syringae NRRL B-16468 reveals the biosynthetic potential for secondary metabolites.</title>
        <authorList>
            <person name="Mo X."/>
            <person name="Yang S."/>
        </authorList>
    </citation>
    <scope>NUCLEOTIDE SEQUENCE [LARGE SCALE GENOMIC DNA]</scope>
    <source>
        <strain evidence="2">ATCC 51364 / DSM 43886 / JCM 6844 / KCTC 9398 / NBRC 14523 / NRRL B-16468 / INA 2240</strain>
    </source>
</reference>
<evidence type="ECO:0000313" key="2">
    <source>
        <dbReference type="Proteomes" id="UP000325787"/>
    </source>
</evidence>
<dbReference type="EMBL" id="CP034550">
    <property type="protein sequence ID" value="QFZ20564.1"/>
    <property type="molecule type" value="Genomic_DNA"/>
</dbReference>
<dbReference type="OrthoDB" id="3692137at2"/>
<dbReference type="KEGG" id="ssyi:EKG83_26970"/>
<evidence type="ECO:0000313" key="1">
    <source>
        <dbReference type="EMBL" id="QFZ20564.1"/>
    </source>
</evidence>
<dbReference type="RefSeq" id="WP_153278455.1">
    <property type="nucleotide sequence ID" value="NZ_CP034550.1"/>
</dbReference>
<name>A0A5Q0H3U7_SACSY</name>
<accession>A0A5Q0H3U7</accession>
<dbReference type="Proteomes" id="UP000325787">
    <property type="component" value="Chromosome"/>
</dbReference>
<proteinExistence type="predicted"/>
<sequence length="320" mass="34385">MVDASRDDAMDSHIQTANVQSGDARDVVQARDIHGDVHLAAAAQPRWWASAAVLSSAVVIAALIIVWPKSSDDASPDVSVPSELRVTVDMSHNDQGPWGYVSESPDFLSSDLVGRLAEPMAAVDRALVKEVRSLEGAVSLQRHLIRLHLEGPVGGTRVIDIRPAIRRTAPPPSGSLVWAPPQGGEPSSEVLLFLDEAFPIVQASEPMPSPPPGQDGRRIPTGPYFPGHTINLSAGETHEIVLTTFADSRSYEYELTIVHQIGTEIRETKVDNNGRPFRVAGMACSGPHVASYQSAYRMVSGLSVVAEFDPTHIDLGPSRC</sequence>
<organism evidence="1 2">
    <name type="scientific">Saccharothrix syringae</name>
    <name type="common">Nocardiopsis syringae</name>
    <dbReference type="NCBI Taxonomy" id="103733"/>
    <lineage>
        <taxon>Bacteria</taxon>
        <taxon>Bacillati</taxon>
        <taxon>Actinomycetota</taxon>
        <taxon>Actinomycetes</taxon>
        <taxon>Pseudonocardiales</taxon>
        <taxon>Pseudonocardiaceae</taxon>
        <taxon>Saccharothrix</taxon>
    </lineage>
</organism>